<feature type="region of interest" description="Disordered" evidence="14">
    <location>
        <begin position="411"/>
        <end position="459"/>
    </location>
</feature>
<keyword evidence="5" id="KW-0645">Protease</keyword>
<evidence type="ECO:0000256" key="1">
    <source>
        <dbReference type="ARBA" id="ARBA00001947"/>
    </source>
</evidence>
<dbReference type="Proteomes" id="UP001196601">
    <property type="component" value="Unassembled WGS sequence"/>
</dbReference>
<evidence type="ECO:0000256" key="12">
    <source>
        <dbReference type="ARBA" id="ARBA00030977"/>
    </source>
</evidence>
<gene>
    <name evidence="17" type="primary">pqqF</name>
    <name evidence="17" type="ORF">I0D00_14410</name>
</gene>
<evidence type="ECO:0000259" key="16">
    <source>
        <dbReference type="Pfam" id="PF05193"/>
    </source>
</evidence>
<dbReference type="Gene3D" id="3.30.830.10">
    <property type="entry name" value="Metalloenzyme, LuxS/M16 peptidase-like"/>
    <property type="match status" value="1"/>
</dbReference>
<evidence type="ECO:0000313" key="18">
    <source>
        <dbReference type="Proteomes" id="UP001196601"/>
    </source>
</evidence>
<reference evidence="17 18" key="1">
    <citation type="journal article" date="2021" name="Syst. Appl. Microbiol.">
        <title>Pseudomonas lalucatii sp. nov. isolated from Vallgornera, a karstic cave in Mallorca, Western Mediterranean.</title>
        <authorList>
            <person name="Busquets A."/>
            <person name="Mulet M."/>
            <person name="Gomila M."/>
            <person name="Garcia-Valdes E."/>
        </authorList>
    </citation>
    <scope>NUCLEOTIDE SEQUENCE [LARGE SCALE GENOMIC DNA]</scope>
    <source>
        <strain evidence="17 18">R1b54</strain>
    </source>
</reference>
<dbReference type="InterPro" id="IPR001431">
    <property type="entry name" value="Pept_M16_Zn_BS"/>
</dbReference>
<comment type="function">
    <text evidence="11">Required for coenzyme pyrroloquinoline quinone (PQQ) biosynthesis. It is thought that this protein is a protease that cleaves peptides bond in a small peptide (gene pqqA), providing the glutamate and tyrosine residues which are necessary for the synthesis of PQQ.</text>
</comment>
<evidence type="ECO:0000256" key="10">
    <source>
        <dbReference type="ARBA" id="ARBA00023049"/>
    </source>
</evidence>
<keyword evidence="6" id="KW-0479">Metal-binding</keyword>
<evidence type="ECO:0000256" key="8">
    <source>
        <dbReference type="ARBA" id="ARBA00022833"/>
    </source>
</evidence>
<dbReference type="PROSITE" id="PS00143">
    <property type="entry name" value="INSULINASE"/>
    <property type="match status" value="1"/>
</dbReference>
<organism evidence="17 18">
    <name type="scientific">Pseudomonas lalucatii</name>
    <dbReference type="NCBI Taxonomy" id="1424203"/>
    <lineage>
        <taxon>Bacteria</taxon>
        <taxon>Pseudomonadati</taxon>
        <taxon>Pseudomonadota</taxon>
        <taxon>Gammaproteobacteria</taxon>
        <taxon>Pseudomonadales</taxon>
        <taxon>Pseudomonadaceae</taxon>
        <taxon>Pseudomonas</taxon>
    </lineage>
</organism>
<evidence type="ECO:0000256" key="6">
    <source>
        <dbReference type="ARBA" id="ARBA00022723"/>
    </source>
</evidence>
<name>A0ABS5Q2Z9_9PSED</name>
<dbReference type="InterPro" id="IPR050626">
    <property type="entry name" value="Peptidase_M16"/>
</dbReference>
<dbReference type="SUPFAM" id="SSF63411">
    <property type="entry name" value="LuxS/MPP-like metallohydrolase"/>
    <property type="match status" value="1"/>
</dbReference>
<keyword evidence="7 17" id="KW-0378">Hydrolase</keyword>
<feature type="domain" description="Peptidase M16 N-terminal" evidence="15">
    <location>
        <begin position="23"/>
        <end position="137"/>
    </location>
</feature>
<comment type="cofactor">
    <cofactor evidence="1">
        <name>Zn(2+)</name>
        <dbReference type="ChEBI" id="CHEBI:29105"/>
    </cofactor>
</comment>
<keyword evidence="18" id="KW-1185">Reference proteome</keyword>
<evidence type="ECO:0000256" key="11">
    <source>
        <dbReference type="ARBA" id="ARBA00024932"/>
    </source>
</evidence>
<evidence type="ECO:0000256" key="4">
    <source>
        <dbReference type="ARBA" id="ARBA00015088"/>
    </source>
</evidence>
<accession>A0ABS5Q2Z9</accession>
<keyword evidence="8" id="KW-0862">Zinc</keyword>
<evidence type="ECO:0000256" key="9">
    <source>
        <dbReference type="ARBA" id="ARBA00022905"/>
    </source>
</evidence>
<comment type="caution">
    <text evidence="17">The sequence shown here is derived from an EMBL/GenBank/DDBJ whole genome shotgun (WGS) entry which is preliminary data.</text>
</comment>
<dbReference type="InterPro" id="IPR007863">
    <property type="entry name" value="Peptidase_M16_C"/>
</dbReference>
<dbReference type="Pfam" id="PF05193">
    <property type="entry name" value="Peptidase_M16_C"/>
    <property type="match status" value="1"/>
</dbReference>
<protein>
    <recommendedName>
        <fullName evidence="4">Coenzyme PQQ synthesis protein F</fullName>
    </recommendedName>
    <alternativeName>
        <fullName evidence="12">Pyrroloquinoline quinone biosynthesis protein F</fullName>
    </alternativeName>
</protein>
<sequence>MPESQAPRPVRRRLDNGLGLLLLSRPGAARAAISLRVAAGSHDEPAAYPGLAHFLEHLVFLGSAAFAPEQGLMAYVQGCGGQVNASTQARHTDYFCEVPADRLDGALARMLDMLARPLLEPAAQRREREVLHAEFLARGQDADTLLDAALGQALPVDHRGAAFLAGNRDSLPVDSAAFQQALRAFHRRFYRAGQLSLVLAGPQSCAELLSLARRHGDSLPASARQVQAAPPSLLPLRARHLRMGLRGSQPSLQLGFALESPARVRAAAFGEALGLLQQILPTRSAGGLAARLEEAGLCRGVEARLVYRHLGQALLLLSFAGVEQAGQSPAVIAAALRDWLAFLASAADWRALAERQDALEGRQLQILGPLALARHWQERLAAGRGALPGPATERQAVVQALLAQLQDAERGSACSSVPPRRRPGPAPGLTCAYAGRRRSPRRPGHGAGTCRPPTPSSTA</sequence>
<dbReference type="PANTHER" id="PTHR43690:SF18">
    <property type="entry name" value="INSULIN-DEGRADING ENZYME-RELATED"/>
    <property type="match status" value="1"/>
</dbReference>
<dbReference type="InterPro" id="IPR011844">
    <property type="entry name" value="PQQ_synth_PqqF"/>
</dbReference>
<dbReference type="InterPro" id="IPR011249">
    <property type="entry name" value="Metalloenz_LuxS/M16"/>
</dbReference>
<dbReference type="InterPro" id="IPR011765">
    <property type="entry name" value="Pept_M16_N"/>
</dbReference>
<evidence type="ECO:0000313" key="17">
    <source>
        <dbReference type="EMBL" id="MBS7663126.1"/>
    </source>
</evidence>
<evidence type="ECO:0000256" key="3">
    <source>
        <dbReference type="ARBA" id="ARBA00007261"/>
    </source>
</evidence>
<dbReference type="EMBL" id="JADPMV010000002">
    <property type="protein sequence ID" value="MBS7663126.1"/>
    <property type="molecule type" value="Genomic_DNA"/>
</dbReference>
<proteinExistence type="inferred from homology"/>
<dbReference type="Pfam" id="PF00675">
    <property type="entry name" value="Peptidase_M16"/>
    <property type="match status" value="1"/>
</dbReference>
<evidence type="ECO:0000256" key="13">
    <source>
        <dbReference type="RuleBase" id="RU004447"/>
    </source>
</evidence>
<dbReference type="PANTHER" id="PTHR43690">
    <property type="entry name" value="NARDILYSIN"/>
    <property type="match status" value="1"/>
</dbReference>
<keyword evidence="9" id="KW-0884">PQQ biosynthesis</keyword>
<evidence type="ECO:0000256" key="14">
    <source>
        <dbReference type="SAM" id="MobiDB-lite"/>
    </source>
</evidence>
<feature type="domain" description="Peptidase M16 C-terminal" evidence="16">
    <location>
        <begin position="180"/>
        <end position="341"/>
    </location>
</feature>
<evidence type="ECO:0000256" key="7">
    <source>
        <dbReference type="ARBA" id="ARBA00022801"/>
    </source>
</evidence>
<comment type="similarity">
    <text evidence="3 13">Belongs to the peptidase M16 family.</text>
</comment>
<evidence type="ECO:0000259" key="15">
    <source>
        <dbReference type="Pfam" id="PF00675"/>
    </source>
</evidence>
<dbReference type="RefSeq" id="WP_213640536.1">
    <property type="nucleotide sequence ID" value="NZ_JADPMV010000002.1"/>
</dbReference>
<evidence type="ECO:0000256" key="2">
    <source>
        <dbReference type="ARBA" id="ARBA00004886"/>
    </source>
</evidence>
<feature type="compositionally biased region" description="Basic residues" evidence="14">
    <location>
        <begin position="435"/>
        <end position="444"/>
    </location>
</feature>
<dbReference type="GO" id="GO:0016787">
    <property type="term" value="F:hydrolase activity"/>
    <property type="evidence" value="ECO:0007669"/>
    <property type="project" value="UniProtKB-KW"/>
</dbReference>
<comment type="pathway">
    <text evidence="2">Cofactor biosynthesis; pyrroloquinoline quinone biosynthesis.</text>
</comment>
<dbReference type="NCBIfam" id="TIGR02110">
    <property type="entry name" value="PQQ_syn_pqqF"/>
    <property type="match status" value="1"/>
</dbReference>
<evidence type="ECO:0000256" key="5">
    <source>
        <dbReference type="ARBA" id="ARBA00022670"/>
    </source>
</evidence>
<keyword evidence="10" id="KW-0482">Metalloprotease</keyword>